<sequence length="591" mass="66158">MSGLTSCAVYEKYCNRLFLNSNATFLCERLEAEEEKSASSLQWLASCYLRQGEAKRAYTVLEGRASTDELRYLLAIACLKLEKPHEAEIALLPDRNLRVLGPKAGTTALLSVVPQGAAGFYALGEACRQTHRREAAIGYMELSLQQDPLMWVAFEALCAMGAEPDANTYFKIKQGHPVIDVHAVCGPSYFDAAQVPTPATQRKPSEQVGSTRRLLDFGSTDASSTQKPPSKIPRTHFNQTREEKVQESSSDNNYQGVVSTLLLVLSKLGTARAALAKNDIKRALSSLHSLSPRHFETGWVQHALGRCHFEAADYEAAVDALRSMRRVEPHRIKGLELLSTALWHLKDEVELCYLSRAAVDFDPRAPESWCCAGNCLSLQKEHDAAVRCFQRAIALDPTFAYAFTLCGHEYAANDDLDHALAMYRHALRADDRHYNAWYGIGAIHFRQEKFDLAEYHFQRALSLNPQSSVLHCHIGMTHHANGNFDQALAYLRQAAELEPKNPQARFQTANVLISLDHCEEALAELSIVADYAPREASVHFLMGKVCKKLDRLSEAMMHFTYALDLQPKDNNLIKSAIDRLEEPDIDEEEKF</sequence>
<dbReference type="GO" id="GO:0051301">
    <property type="term" value="P:cell division"/>
    <property type="evidence" value="ECO:0007669"/>
    <property type="project" value="TreeGrafter"/>
</dbReference>
<dbReference type="GO" id="GO:0005680">
    <property type="term" value="C:anaphase-promoting complex"/>
    <property type="evidence" value="ECO:0007669"/>
    <property type="project" value="TreeGrafter"/>
</dbReference>
<dbReference type="AlphaFoldDB" id="A0A7S3JQP4"/>
<dbReference type="SMART" id="SM00028">
    <property type="entry name" value="TPR"/>
    <property type="match status" value="7"/>
</dbReference>
<dbReference type="GO" id="GO:0005737">
    <property type="term" value="C:cytoplasm"/>
    <property type="evidence" value="ECO:0007669"/>
    <property type="project" value="TreeGrafter"/>
</dbReference>
<feature type="repeat" description="TPR" evidence="3">
    <location>
        <begin position="434"/>
        <end position="467"/>
    </location>
</feature>
<dbReference type="Pfam" id="PF14559">
    <property type="entry name" value="TPR_19"/>
    <property type="match status" value="1"/>
</dbReference>
<dbReference type="PROSITE" id="PS50293">
    <property type="entry name" value="TPR_REGION"/>
    <property type="match status" value="1"/>
</dbReference>
<feature type="repeat" description="TPR" evidence="3">
    <location>
        <begin position="400"/>
        <end position="433"/>
    </location>
</feature>
<evidence type="ECO:0000256" key="2">
    <source>
        <dbReference type="ARBA" id="ARBA00038210"/>
    </source>
</evidence>
<name>A0A7S3JQP4_9STRA</name>
<protein>
    <submittedName>
        <fullName evidence="5">Uncharacterized protein</fullName>
    </submittedName>
</protein>
<dbReference type="PROSITE" id="PS50005">
    <property type="entry name" value="TPR"/>
    <property type="match status" value="5"/>
</dbReference>
<dbReference type="GO" id="GO:0031145">
    <property type="term" value="P:anaphase-promoting complex-dependent catabolic process"/>
    <property type="evidence" value="ECO:0007669"/>
    <property type="project" value="TreeGrafter"/>
</dbReference>
<dbReference type="InterPro" id="IPR019734">
    <property type="entry name" value="TPR_rpt"/>
</dbReference>
<dbReference type="PANTHER" id="PTHR12558">
    <property type="entry name" value="CELL DIVISION CYCLE 16,23,27"/>
    <property type="match status" value="1"/>
</dbReference>
<reference evidence="5" key="1">
    <citation type="submission" date="2021-01" db="EMBL/GenBank/DDBJ databases">
        <authorList>
            <person name="Corre E."/>
            <person name="Pelletier E."/>
            <person name="Niang G."/>
            <person name="Scheremetjew M."/>
            <person name="Finn R."/>
            <person name="Kale V."/>
            <person name="Holt S."/>
            <person name="Cochrane G."/>
            <person name="Meng A."/>
            <person name="Brown T."/>
            <person name="Cohen L."/>
        </authorList>
    </citation>
    <scope>NUCLEOTIDE SEQUENCE</scope>
    <source>
        <strain evidence="5">CCMP1510</strain>
    </source>
</reference>
<dbReference type="Pfam" id="PF12895">
    <property type="entry name" value="ANAPC3"/>
    <property type="match status" value="1"/>
</dbReference>
<dbReference type="Pfam" id="PF00515">
    <property type="entry name" value="TPR_1"/>
    <property type="match status" value="2"/>
</dbReference>
<feature type="repeat" description="TPR" evidence="3">
    <location>
        <begin position="536"/>
        <end position="569"/>
    </location>
</feature>
<dbReference type="PANTHER" id="PTHR12558:SF13">
    <property type="entry name" value="CELL DIVISION CYCLE PROTEIN 27 HOMOLOG"/>
    <property type="match status" value="1"/>
</dbReference>
<gene>
    <name evidence="5" type="ORF">ALAG00032_LOCUS391</name>
</gene>
<proteinExistence type="inferred from homology"/>
<dbReference type="Gene3D" id="1.25.40.10">
    <property type="entry name" value="Tetratricopeptide repeat domain"/>
    <property type="match status" value="4"/>
</dbReference>
<evidence type="ECO:0000256" key="4">
    <source>
        <dbReference type="SAM" id="MobiDB-lite"/>
    </source>
</evidence>
<evidence type="ECO:0000313" key="5">
    <source>
        <dbReference type="EMBL" id="CAE0359662.1"/>
    </source>
</evidence>
<feature type="region of interest" description="Disordered" evidence="4">
    <location>
        <begin position="217"/>
        <end position="251"/>
    </location>
</feature>
<evidence type="ECO:0000256" key="3">
    <source>
        <dbReference type="PROSITE-ProRule" id="PRU00339"/>
    </source>
</evidence>
<comment type="similarity">
    <text evidence="2">Belongs to the APC3/CDC27 family.</text>
</comment>
<feature type="repeat" description="TPR" evidence="3">
    <location>
        <begin position="468"/>
        <end position="501"/>
    </location>
</feature>
<dbReference type="SUPFAM" id="SSF48452">
    <property type="entry name" value="TPR-like"/>
    <property type="match status" value="3"/>
</dbReference>
<evidence type="ECO:0000256" key="1">
    <source>
        <dbReference type="ARBA" id="ARBA00022803"/>
    </source>
</evidence>
<dbReference type="InterPro" id="IPR011990">
    <property type="entry name" value="TPR-like_helical_dom_sf"/>
</dbReference>
<dbReference type="GO" id="GO:0016567">
    <property type="term" value="P:protein ubiquitination"/>
    <property type="evidence" value="ECO:0007669"/>
    <property type="project" value="TreeGrafter"/>
</dbReference>
<keyword evidence="1 3" id="KW-0802">TPR repeat</keyword>
<dbReference type="GO" id="GO:0007091">
    <property type="term" value="P:metaphase/anaphase transition of mitotic cell cycle"/>
    <property type="evidence" value="ECO:0007669"/>
    <property type="project" value="TreeGrafter"/>
</dbReference>
<dbReference type="EMBL" id="HBIJ01000506">
    <property type="protein sequence ID" value="CAE0359662.1"/>
    <property type="molecule type" value="Transcribed_RNA"/>
</dbReference>
<organism evidence="5">
    <name type="scientific">Aureoumbra lagunensis</name>
    <dbReference type="NCBI Taxonomy" id="44058"/>
    <lineage>
        <taxon>Eukaryota</taxon>
        <taxon>Sar</taxon>
        <taxon>Stramenopiles</taxon>
        <taxon>Ochrophyta</taxon>
        <taxon>Pelagophyceae</taxon>
        <taxon>Pelagomonadales</taxon>
        <taxon>Aureoumbra</taxon>
    </lineage>
</organism>
<accession>A0A7S3JQP4</accession>
<feature type="repeat" description="TPR" evidence="3">
    <location>
        <begin position="366"/>
        <end position="399"/>
    </location>
</feature>